<feature type="compositionally biased region" description="Polar residues" evidence="7">
    <location>
        <begin position="61"/>
        <end position="70"/>
    </location>
</feature>
<dbReference type="InterPro" id="IPR008256">
    <property type="entry name" value="Peptidase_S1B"/>
</dbReference>
<dbReference type="GO" id="GO:0008236">
    <property type="term" value="F:serine-type peptidase activity"/>
    <property type="evidence" value="ECO:0007669"/>
    <property type="project" value="UniProtKB-KW"/>
</dbReference>
<evidence type="ECO:0000256" key="7">
    <source>
        <dbReference type="SAM" id="MobiDB-lite"/>
    </source>
</evidence>
<evidence type="ECO:0000256" key="2">
    <source>
        <dbReference type="ARBA" id="ARBA00022670"/>
    </source>
</evidence>
<dbReference type="PRINTS" id="PR00839">
    <property type="entry name" value="V8PROTEASE"/>
</dbReference>
<proteinExistence type="inferred from homology"/>
<evidence type="ECO:0000313" key="8">
    <source>
        <dbReference type="EMBL" id="KAA2214315.1"/>
    </source>
</evidence>
<evidence type="ECO:0000313" key="9">
    <source>
        <dbReference type="Proteomes" id="UP000322110"/>
    </source>
</evidence>
<reference evidence="8 9" key="1">
    <citation type="journal article" date="2015" name="Int. J. Syst. Evol. Microbiol.">
        <title>Roseomonas oryzae sp. nov., isolated from paddy rhizosphere soil.</title>
        <authorList>
            <person name="Ramaprasad E.V."/>
            <person name="Sasikala Ch."/>
            <person name="Ramana Ch.V."/>
        </authorList>
    </citation>
    <scope>NUCLEOTIDE SEQUENCE [LARGE SCALE GENOMIC DNA]</scope>
    <source>
        <strain evidence="8 9">KCTC 42542</strain>
    </source>
</reference>
<dbReference type="EMBL" id="VUKA01000001">
    <property type="protein sequence ID" value="KAA2214315.1"/>
    <property type="molecule type" value="Genomic_DNA"/>
</dbReference>
<evidence type="ECO:0000256" key="1">
    <source>
        <dbReference type="ARBA" id="ARBA00008764"/>
    </source>
</evidence>
<dbReference type="SUPFAM" id="SSF50494">
    <property type="entry name" value="Trypsin-like serine proteases"/>
    <property type="match status" value="1"/>
</dbReference>
<name>A0A5B2TJY1_9PROT</name>
<protein>
    <recommendedName>
        <fullName evidence="6">Serine protease</fullName>
        <ecNumber evidence="6">3.4.21.-</ecNumber>
    </recommendedName>
</protein>
<dbReference type="PANTHER" id="PTHR15462">
    <property type="entry name" value="SERINE PROTEASE"/>
    <property type="match status" value="1"/>
</dbReference>
<keyword evidence="3" id="KW-0732">Signal</keyword>
<dbReference type="InterPro" id="IPR043504">
    <property type="entry name" value="Peptidase_S1_PA_chymotrypsin"/>
</dbReference>
<dbReference type="OrthoDB" id="267336at2"/>
<dbReference type="AlphaFoldDB" id="A0A5B2TJY1"/>
<dbReference type="GO" id="GO:0006508">
    <property type="term" value="P:proteolysis"/>
    <property type="evidence" value="ECO:0007669"/>
    <property type="project" value="UniProtKB-KW"/>
</dbReference>
<evidence type="ECO:0000256" key="4">
    <source>
        <dbReference type="ARBA" id="ARBA00022801"/>
    </source>
</evidence>
<dbReference type="Proteomes" id="UP000322110">
    <property type="component" value="Unassembled WGS sequence"/>
</dbReference>
<organism evidence="8 9">
    <name type="scientific">Teichococcus oryzae</name>
    <dbReference type="NCBI Taxonomy" id="1608942"/>
    <lineage>
        <taxon>Bacteria</taxon>
        <taxon>Pseudomonadati</taxon>
        <taxon>Pseudomonadota</taxon>
        <taxon>Alphaproteobacteria</taxon>
        <taxon>Acetobacterales</taxon>
        <taxon>Roseomonadaceae</taxon>
        <taxon>Roseomonas</taxon>
    </lineage>
</organism>
<keyword evidence="5 6" id="KW-0720">Serine protease</keyword>
<keyword evidence="4 6" id="KW-0378">Hydrolase</keyword>
<gene>
    <name evidence="8" type="ORF">F0Q34_00850</name>
</gene>
<dbReference type="InterPro" id="IPR050966">
    <property type="entry name" value="Glutamyl_endopeptidase"/>
</dbReference>
<dbReference type="Gene3D" id="2.40.10.10">
    <property type="entry name" value="Trypsin-like serine proteases"/>
    <property type="match status" value="2"/>
</dbReference>
<accession>A0A5B2TJY1</accession>
<keyword evidence="9" id="KW-1185">Reference proteome</keyword>
<evidence type="ECO:0000256" key="5">
    <source>
        <dbReference type="ARBA" id="ARBA00022825"/>
    </source>
</evidence>
<dbReference type="RefSeq" id="WP_149810254.1">
    <property type="nucleotide sequence ID" value="NZ_VUKA01000001.1"/>
</dbReference>
<dbReference type="PANTHER" id="PTHR15462:SF8">
    <property type="entry name" value="SERINE PROTEASE"/>
    <property type="match status" value="1"/>
</dbReference>
<evidence type="ECO:0000256" key="3">
    <source>
        <dbReference type="ARBA" id="ARBA00022729"/>
    </source>
</evidence>
<keyword evidence="2 6" id="KW-0645">Protease</keyword>
<dbReference type="EC" id="3.4.21.-" evidence="6"/>
<feature type="region of interest" description="Disordered" evidence="7">
    <location>
        <begin position="1"/>
        <end position="107"/>
    </location>
</feature>
<evidence type="ECO:0000256" key="6">
    <source>
        <dbReference type="RuleBase" id="RU004296"/>
    </source>
</evidence>
<comment type="caution">
    <text evidence="8">The sequence shown here is derived from an EMBL/GenBank/DDBJ whole genome shotgun (WGS) entry which is preliminary data.</text>
</comment>
<comment type="similarity">
    <text evidence="1 6">Belongs to the peptidase S1B family.</text>
</comment>
<dbReference type="InterPro" id="IPR009003">
    <property type="entry name" value="Peptidase_S1_PA"/>
</dbReference>
<sequence>MSDDIGSPVLPRPSSSGGAVDGGGSRPMPPPASRPLPGEGMTEFSFAEVEGDPVVRPVTPAESSGVTETSAEAHAEVGMESAESAGDMAEATPEQMAASGAESGEESAFSDLRGMEGFVMPSPGAESTVLQEAGAGAEGGQQEFFPILAALVPTLVSTVGPMVAKAVNSRLSPRAQAAVKRVAALPKPSGPRPPATSGAGGLASLLPLLAKLLQNGVKKAGESGATESFGAESGGVEEAVVTEAVAAMEVILGTDERLPILRTTEDPWRRYCALRITFPSGATYRGTGFFIGPRAVATAGHCVFLKNQGGWARKVEVIPGCNGTKRPFGQVEATIFRSVGGWVSSQLPECDYGCILLPDSAFNGKKLGHFGVAAFDAAALVAQPAVIAGYHGDKPFAELWGMADFIKTVGPKTLGYQIDTAGGCSGAPVYIKRGGQRFVVGIHNYGATTGNSATRITQPVYQRLLQWSKM</sequence>